<evidence type="ECO:0000313" key="2">
    <source>
        <dbReference type="Proteomes" id="UP000181790"/>
    </source>
</evidence>
<dbReference type="EMBL" id="MORL01000005">
    <property type="protein sequence ID" value="OIN58990.1"/>
    <property type="molecule type" value="Genomic_DNA"/>
</dbReference>
<dbReference type="RefSeq" id="WP_071503441.1">
    <property type="nucleotide sequence ID" value="NZ_MORL01000005.1"/>
</dbReference>
<dbReference type="PROSITE" id="PS51257">
    <property type="entry name" value="PROKAR_LIPOPROTEIN"/>
    <property type="match status" value="1"/>
</dbReference>
<reference evidence="1 2" key="1">
    <citation type="submission" date="2016-10" db="EMBL/GenBank/DDBJ databases">
        <title>Arsenicibacter rosenii gen. nov., sp. nov., an efficient arsenic-methylating bacterium isolated from an arsenic-contaminated paddy soil.</title>
        <authorList>
            <person name="Huang K."/>
        </authorList>
    </citation>
    <scope>NUCLEOTIDE SEQUENCE [LARGE SCALE GENOMIC DNA]</scope>
    <source>
        <strain evidence="1 2">SM-1</strain>
    </source>
</reference>
<dbReference type="Proteomes" id="UP000181790">
    <property type="component" value="Unassembled WGS sequence"/>
</dbReference>
<keyword evidence="2" id="KW-1185">Reference proteome</keyword>
<accession>A0A1S2VKR4</accession>
<gene>
    <name evidence="1" type="ORF">BLX24_12300</name>
</gene>
<dbReference type="OrthoDB" id="820612at2"/>
<comment type="caution">
    <text evidence="1">The sequence shown here is derived from an EMBL/GenBank/DDBJ whole genome shotgun (WGS) entry which is preliminary data.</text>
</comment>
<dbReference type="AlphaFoldDB" id="A0A1S2VKR4"/>
<protein>
    <recommendedName>
        <fullName evidence="3">Lipoprotein</fullName>
    </recommendedName>
</protein>
<sequence>MKKLFIYCLSAAISLLMSCRDESLDPNKAWEPGVHGFGVFDGISEGTAGGTAKPNIAANAKNFPLTGQDAAKIDFKIRWVSLDNQLTVSKIALKVDMIESYTDPDGNPKTVSLGNGGKVFKTIDAPTGNRQWNTFSLSPNEIYALFKDATVKYDKVNAVKVFENPARPRPAGARLQGAQVVNGKTVANADAFVLTWELTTTSGLVFKVWNEDSICLDPTPVSQANANCRLNFTVK</sequence>
<organism evidence="1 2">
    <name type="scientific">Arsenicibacter rosenii</name>
    <dbReference type="NCBI Taxonomy" id="1750698"/>
    <lineage>
        <taxon>Bacteria</taxon>
        <taxon>Pseudomonadati</taxon>
        <taxon>Bacteroidota</taxon>
        <taxon>Cytophagia</taxon>
        <taxon>Cytophagales</taxon>
        <taxon>Spirosomataceae</taxon>
        <taxon>Arsenicibacter</taxon>
    </lineage>
</organism>
<proteinExistence type="predicted"/>
<evidence type="ECO:0000313" key="1">
    <source>
        <dbReference type="EMBL" id="OIN58990.1"/>
    </source>
</evidence>
<name>A0A1S2VKR4_9BACT</name>
<evidence type="ECO:0008006" key="3">
    <source>
        <dbReference type="Google" id="ProtNLM"/>
    </source>
</evidence>